<evidence type="ECO:0000313" key="1">
    <source>
        <dbReference type="EMBL" id="MBB4172535.1"/>
    </source>
</evidence>
<dbReference type="GO" id="GO:0003677">
    <property type="term" value="F:DNA binding"/>
    <property type="evidence" value="ECO:0007669"/>
    <property type="project" value="UniProtKB-KW"/>
</dbReference>
<protein>
    <submittedName>
        <fullName evidence="1">DNA-binding NarL/FixJ family response regulator</fullName>
    </submittedName>
</protein>
<evidence type="ECO:0000313" key="2">
    <source>
        <dbReference type="Proteomes" id="UP000565745"/>
    </source>
</evidence>
<name>A0A7W6Q1Y4_9RHOB</name>
<reference evidence="1 2" key="1">
    <citation type="submission" date="2020-08" db="EMBL/GenBank/DDBJ databases">
        <title>Genomic Encyclopedia of Type Strains, Phase IV (KMG-IV): sequencing the most valuable type-strain genomes for metagenomic binning, comparative biology and taxonomic classification.</title>
        <authorList>
            <person name="Goeker M."/>
        </authorList>
    </citation>
    <scope>NUCLEOTIDE SEQUENCE [LARGE SCALE GENOMIC DNA]</scope>
    <source>
        <strain evidence="1 2">DSM 101015</strain>
    </source>
</reference>
<dbReference type="Proteomes" id="UP000565745">
    <property type="component" value="Unassembled WGS sequence"/>
</dbReference>
<gene>
    <name evidence="1" type="ORF">GGR93_000296</name>
</gene>
<keyword evidence="2" id="KW-1185">Reference proteome</keyword>
<dbReference type="AlphaFoldDB" id="A0A7W6Q1Y4"/>
<sequence>MLFVVIEPDAIIQSDICEILTGLYEECRVVGTHAVEGIKGKIENHQGDVVAIVSVPSDEVNNTVGSLLCQHKQTKIVLVTNSVCNSVHDEAVIAGWVQRPFSNETLSEAVRSVIAAQPLVRS</sequence>
<comment type="caution">
    <text evidence="1">The sequence shown here is derived from an EMBL/GenBank/DDBJ whole genome shotgun (WGS) entry which is preliminary data.</text>
</comment>
<organism evidence="1 2">
    <name type="scientific">Sulfitobacter noctilucicola</name>
    <dbReference type="NCBI Taxonomy" id="1342301"/>
    <lineage>
        <taxon>Bacteria</taxon>
        <taxon>Pseudomonadati</taxon>
        <taxon>Pseudomonadota</taxon>
        <taxon>Alphaproteobacteria</taxon>
        <taxon>Rhodobacterales</taxon>
        <taxon>Roseobacteraceae</taxon>
        <taxon>Sulfitobacter</taxon>
    </lineage>
</organism>
<dbReference type="EMBL" id="JACIFU010000001">
    <property type="protein sequence ID" value="MBB4172535.1"/>
    <property type="molecule type" value="Genomic_DNA"/>
</dbReference>
<keyword evidence="1" id="KW-0238">DNA-binding</keyword>
<proteinExistence type="predicted"/>
<dbReference type="Gene3D" id="3.40.50.2300">
    <property type="match status" value="1"/>
</dbReference>
<accession>A0A7W6Q1Y4</accession>